<feature type="compositionally biased region" description="Basic and acidic residues" evidence="1">
    <location>
        <begin position="242"/>
        <end position="257"/>
    </location>
</feature>
<evidence type="ECO:0000313" key="3">
    <source>
        <dbReference type="Proteomes" id="UP000023152"/>
    </source>
</evidence>
<feature type="region of interest" description="Disordered" evidence="1">
    <location>
        <begin position="52"/>
        <end position="90"/>
    </location>
</feature>
<proteinExistence type="predicted"/>
<keyword evidence="3" id="KW-1185">Reference proteome</keyword>
<comment type="caution">
    <text evidence="2">The sequence shown here is derived from an EMBL/GenBank/DDBJ whole genome shotgun (WGS) entry which is preliminary data.</text>
</comment>
<evidence type="ECO:0000256" key="1">
    <source>
        <dbReference type="SAM" id="MobiDB-lite"/>
    </source>
</evidence>
<protein>
    <submittedName>
        <fullName evidence="2">RGS domain-containing protein</fullName>
    </submittedName>
</protein>
<feature type="compositionally biased region" description="Basic and acidic residues" evidence="1">
    <location>
        <begin position="69"/>
        <end position="90"/>
    </location>
</feature>
<feature type="compositionally biased region" description="Acidic residues" evidence="1">
    <location>
        <begin position="231"/>
        <end position="241"/>
    </location>
</feature>
<feature type="compositionally biased region" description="Acidic residues" evidence="1">
    <location>
        <begin position="191"/>
        <end position="206"/>
    </location>
</feature>
<feature type="region of interest" description="Disordered" evidence="1">
    <location>
        <begin position="190"/>
        <end position="265"/>
    </location>
</feature>
<feature type="region of interest" description="Disordered" evidence="1">
    <location>
        <begin position="110"/>
        <end position="142"/>
    </location>
</feature>
<sequence length="402" mass="44385">MGNGSAMHDGNHAMNLSITTNNTVNEMIERVSTPGSPTSSIAIQNLPAPRVKQTVTSSKDLPLFQQQQQREKELKEKKQMEEGHDTKDKKGGVPIIAAATAAAAVTSITTKATTDKKNAKQPSRPANVPKGKSSHLKTGTEEHDIDTFEAGSLDDDFFNGLLSFSTSIQPMRLHYKYISKDGTKGFGEKALEEEEQEIDREEEEEKEKEMDDKKTEKDNKIKMRPIKPKIEEEDEDEDDDDNNHNDNDNDNDNDKHKQIGTGVNKEVLLDKNNKSKVEINPSVEISSKQPNRLDTVPQRVPNEIIPNKSIDQVLVFTFIMYYLMGGGGKKVQELSPSEGDIGFDIDPNEPLDQIVANDDLNDETIISAASANVVDTQPPKEPNAMEKTSSGGSGVLLQESGR</sequence>
<gene>
    <name evidence="2" type="ORF">RFI_24486</name>
</gene>
<dbReference type="AlphaFoldDB" id="X6MG96"/>
<accession>X6MG96</accession>
<name>X6MG96_RETFI</name>
<feature type="compositionally biased region" description="Basic and acidic residues" evidence="1">
    <location>
        <begin position="207"/>
        <end position="221"/>
    </location>
</feature>
<feature type="region of interest" description="Disordered" evidence="1">
    <location>
        <begin position="371"/>
        <end position="402"/>
    </location>
</feature>
<evidence type="ECO:0000313" key="2">
    <source>
        <dbReference type="EMBL" id="ETO12889.1"/>
    </source>
</evidence>
<organism evidence="2 3">
    <name type="scientific">Reticulomyxa filosa</name>
    <dbReference type="NCBI Taxonomy" id="46433"/>
    <lineage>
        <taxon>Eukaryota</taxon>
        <taxon>Sar</taxon>
        <taxon>Rhizaria</taxon>
        <taxon>Retaria</taxon>
        <taxon>Foraminifera</taxon>
        <taxon>Monothalamids</taxon>
        <taxon>Reticulomyxidae</taxon>
        <taxon>Reticulomyxa</taxon>
    </lineage>
</organism>
<dbReference type="EMBL" id="ASPP01020993">
    <property type="protein sequence ID" value="ETO12889.1"/>
    <property type="molecule type" value="Genomic_DNA"/>
</dbReference>
<reference evidence="2 3" key="1">
    <citation type="journal article" date="2013" name="Curr. Biol.">
        <title>The Genome of the Foraminiferan Reticulomyxa filosa.</title>
        <authorList>
            <person name="Glockner G."/>
            <person name="Hulsmann N."/>
            <person name="Schleicher M."/>
            <person name="Noegel A.A."/>
            <person name="Eichinger L."/>
            <person name="Gallinger C."/>
            <person name="Pawlowski J."/>
            <person name="Sierra R."/>
            <person name="Euteneuer U."/>
            <person name="Pillet L."/>
            <person name="Moustafa A."/>
            <person name="Platzer M."/>
            <person name="Groth M."/>
            <person name="Szafranski K."/>
            <person name="Schliwa M."/>
        </authorList>
    </citation>
    <scope>NUCLEOTIDE SEQUENCE [LARGE SCALE GENOMIC DNA]</scope>
</reference>
<dbReference type="Proteomes" id="UP000023152">
    <property type="component" value="Unassembled WGS sequence"/>
</dbReference>